<dbReference type="STRING" id="425514.SAMN05443550_102497"/>
<dbReference type="AlphaFoldDB" id="A0A1H3ZVP3"/>
<reference evidence="1 2" key="1">
    <citation type="submission" date="2016-10" db="EMBL/GenBank/DDBJ databases">
        <authorList>
            <person name="de Groot N.N."/>
        </authorList>
    </citation>
    <scope>NUCLEOTIDE SEQUENCE [LARGE SCALE GENOMIC DNA]</scope>
    <source>
        <strain evidence="1 2">DSM 19033</strain>
    </source>
</reference>
<evidence type="ECO:0000313" key="1">
    <source>
        <dbReference type="EMBL" id="SEA27362.1"/>
    </source>
</evidence>
<sequence>MTEHADLKNQIGNDVIAASGTTLLGADNKAGLAEIMESAALPEYFYGRIRLPWQAGMGSLQDMEKAVETIVNLVQIWEEKSS</sequence>
<protein>
    <submittedName>
        <fullName evidence="1">Uncharacterized protein</fullName>
    </submittedName>
</protein>
<dbReference type="EMBL" id="FNRA01000002">
    <property type="protein sequence ID" value="SEA27362.1"/>
    <property type="molecule type" value="Genomic_DNA"/>
</dbReference>
<dbReference type="Proteomes" id="UP000198850">
    <property type="component" value="Unassembled WGS sequence"/>
</dbReference>
<dbReference type="SUPFAM" id="SSF53187">
    <property type="entry name" value="Zn-dependent exopeptidases"/>
    <property type="match status" value="1"/>
</dbReference>
<gene>
    <name evidence="1" type="ORF">SAMN05443550_102497</name>
</gene>
<proteinExistence type="predicted"/>
<keyword evidence="2" id="KW-1185">Reference proteome</keyword>
<name>A0A1H3ZVP3_9SPHI</name>
<evidence type="ECO:0000313" key="2">
    <source>
        <dbReference type="Proteomes" id="UP000198850"/>
    </source>
</evidence>
<dbReference type="Gene3D" id="3.40.630.10">
    <property type="entry name" value="Zn peptidases"/>
    <property type="match status" value="1"/>
</dbReference>
<accession>A0A1H3ZVP3</accession>
<organism evidence="1 2">
    <name type="scientific">Pedobacter hartonius</name>
    <dbReference type="NCBI Taxonomy" id="425514"/>
    <lineage>
        <taxon>Bacteria</taxon>
        <taxon>Pseudomonadati</taxon>
        <taxon>Bacteroidota</taxon>
        <taxon>Sphingobacteriia</taxon>
        <taxon>Sphingobacteriales</taxon>
        <taxon>Sphingobacteriaceae</taxon>
        <taxon>Pedobacter</taxon>
    </lineage>
</organism>